<sequence length="312" mass="34834">MSTTNFTSLHSFITRDSDINPDPYGYRPTLSVCILFLCLFGASTFIHLCQSIAYRKWFFLYTAVLAGLLEILGWSGRLWSNRNLPSNSAYLIQIICTIQGPTPLLAANFVILAGLIKKLGDRYCRLRPKIYSIIFLTCDIIALGVQGTGGGIAASSNDPDTVNLGSHIMLGGIVFQLVVIICYMLLAMEFFWRYSHNLPIRLGSSPSDVKPSLLRGPAQWLVYALMFNTACLFIRAIYRTVELTDGFHGKIIETQWLFNVFDGAMIVLAMVTFNIAHPGLLLKDDDRNEDDFIIQPILMENSGPQVYGKVIV</sequence>
<evidence type="ECO:0000313" key="7">
    <source>
        <dbReference type="Proteomes" id="UP000053593"/>
    </source>
</evidence>
<evidence type="ECO:0000256" key="5">
    <source>
        <dbReference type="SAM" id="Phobius"/>
    </source>
</evidence>
<feature type="transmembrane region" description="Helical" evidence="5">
    <location>
        <begin position="24"/>
        <end position="46"/>
    </location>
</feature>
<dbReference type="OrthoDB" id="3358017at2759"/>
<evidence type="ECO:0000256" key="1">
    <source>
        <dbReference type="ARBA" id="ARBA00004141"/>
    </source>
</evidence>
<protein>
    <recommendedName>
        <fullName evidence="8">RTA1-domain-containing protein</fullName>
    </recommendedName>
</protein>
<gene>
    <name evidence="6" type="ORF">GYMLUDRAFT_231507</name>
</gene>
<evidence type="ECO:0008006" key="8">
    <source>
        <dbReference type="Google" id="ProtNLM"/>
    </source>
</evidence>
<feature type="transmembrane region" description="Helical" evidence="5">
    <location>
        <begin position="168"/>
        <end position="192"/>
    </location>
</feature>
<dbReference type="EMBL" id="KN834811">
    <property type="protein sequence ID" value="KIK54937.1"/>
    <property type="molecule type" value="Genomic_DNA"/>
</dbReference>
<feature type="transmembrane region" description="Helical" evidence="5">
    <location>
        <begin position="128"/>
        <end position="148"/>
    </location>
</feature>
<reference evidence="6 7" key="1">
    <citation type="submission" date="2014-04" db="EMBL/GenBank/DDBJ databases">
        <title>Evolutionary Origins and Diversification of the Mycorrhizal Mutualists.</title>
        <authorList>
            <consortium name="DOE Joint Genome Institute"/>
            <consortium name="Mycorrhizal Genomics Consortium"/>
            <person name="Kohler A."/>
            <person name="Kuo A."/>
            <person name="Nagy L.G."/>
            <person name="Floudas D."/>
            <person name="Copeland A."/>
            <person name="Barry K.W."/>
            <person name="Cichocki N."/>
            <person name="Veneault-Fourrey C."/>
            <person name="LaButti K."/>
            <person name="Lindquist E.A."/>
            <person name="Lipzen A."/>
            <person name="Lundell T."/>
            <person name="Morin E."/>
            <person name="Murat C."/>
            <person name="Riley R."/>
            <person name="Ohm R."/>
            <person name="Sun H."/>
            <person name="Tunlid A."/>
            <person name="Henrissat B."/>
            <person name="Grigoriev I.V."/>
            <person name="Hibbett D.S."/>
            <person name="Martin F."/>
        </authorList>
    </citation>
    <scope>NUCLEOTIDE SEQUENCE [LARGE SCALE GENOMIC DNA]</scope>
    <source>
        <strain evidence="6 7">FD-317 M1</strain>
    </source>
</reference>
<proteinExistence type="predicted"/>
<feature type="transmembrane region" description="Helical" evidence="5">
    <location>
        <begin position="91"/>
        <end position="116"/>
    </location>
</feature>
<dbReference type="PANTHER" id="PTHR31465">
    <property type="entry name" value="PROTEIN RTA1-RELATED"/>
    <property type="match status" value="1"/>
</dbReference>
<keyword evidence="2 5" id="KW-0812">Transmembrane</keyword>
<dbReference type="InterPro" id="IPR007568">
    <property type="entry name" value="RTA1"/>
</dbReference>
<dbReference type="GO" id="GO:0000324">
    <property type="term" value="C:fungal-type vacuole"/>
    <property type="evidence" value="ECO:0007669"/>
    <property type="project" value="TreeGrafter"/>
</dbReference>
<evidence type="ECO:0000256" key="2">
    <source>
        <dbReference type="ARBA" id="ARBA00022692"/>
    </source>
</evidence>
<feature type="transmembrane region" description="Helical" evidence="5">
    <location>
        <begin position="58"/>
        <end position="79"/>
    </location>
</feature>
<comment type="subcellular location">
    <subcellularLocation>
        <location evidence="1">Membrane</location>
        <topology evidence="1">Multi-pass membrane protein</topology>
    </subcellularLocation>
</comment>
<dbReference type="HOGENOM" id="CLU_033465_6_0_1"/>
<dbReference type="PANTHER" id="PTHR31465:SF9">
    <property type="entry name" value="SPHINGOID LONG-CHAIN BASE TRANSPORTER RSB1"/>
    <property type="match status" value="1"/>
</dbReference>
<organism evidence="6 7">
    <name type="scientific">Collybiopsis luxurians FD-317 M1</name>
    <dbReference type="NCBI Taxonomy" id="944289"/>
    <lineage>
        <taxon>Eukaryota</taxon>
        <taxon>Fungi</taxon>
        <taxon>Dikarya</taxon>
        <taxon>Basidiomycota</taxon>
        <taxon>Agaricomycotina</taxon>
        <taxon>Agaricomycetes</taxon>
        <taxon>Agaricomycetidae</taxon>
        <taxon>Agaricales</taxon>
        <taxon>Marasmiineae</taxon>
        <taxon>Omphalotaceae</taxon>
        <taxon>Collybiopsis</taxon>
        <taxon>Collybiopsis luxurians</taxon>
    </lineage>
</organism>
<dbReference type="GO" id="GO:0005886">
    <property type="term" value="C:plasma membrane"/>
    <property type="evidence" value="ECO:0007669"/>
    <property type="project" value="TreeGrafter"/>
</dbReference>
<keyword evidence="4 5" id="KW-0472">Membrane</keyword>
<feature type="transmembrane region" description="Helical" evidence="5">
    <location>
        <begin position="258"/>
        <end position="277"/>
    </location>
</feature>
<feature type="transmembrane region" description="Helical" evidence="5">
    <location>
        <begin position="220"/>
        <end position="238"/>
    </location>
</feature>
<name>A0A0D0CAA1_9AGAR</name>
<dbReference type="Pfam" id="PF04479">
    <property type="entry name" value="RTA1"/>
    <property type="match status" value="1"/>
</dbReference>
<evidence type="ECO:0000256" key="3">
    <source>
        <dbReference type="ARBA" id="ARBA00022989"/>
    </source>
</evidence>
<keyword evidence="7" id="KW-1185">Reference proteome</keyword>
<accession>A0A0D0CAA1</accession>
<dbReference type="AlphaFoldDB" id="A0A0D0CAA1"/>
<evidence type="ECO:0000256" key="4">
    <source>
        <dbReference type="ARBA" id="ARBA00023136"/>
    </source>
</evidence>
<evidence type="ECO:0000313" key="6">
    <source>
        <dbReference type="EMBL" id="KIK54937.1"/>
    </source>
</evidence>
<dbReference type="Proteomes" id="UP000053593">
    <property type="component" value="Unassembled WGS sequence"/>
</dbReference>
<keyword evidence="3 5" id="KW-1133">Transmembrane helix</keyword>